<dbReference type="AlphaFoldDB" id="J9AT35"/>
<comment type="caution">
    <text evidence="1">The sequence shown here is derived from an EMBL/GenBank/DDBJ whole genome shotgun (WGS) entry which is preliminary data.</text>
</comment>
<protein>
    <submittedName>
        <fullName evidence="1">Uncharacterized protein</fullName>
    </submittedName>
</protein>
<evidence type="ECO:0000313" key="2">
    <source>
        <dbReference type="Proteomes" id="UP000004810"/>
    </source>
</evidence>
<organism evidence="1 2">
    <name type="scientific">Wuchereria bancrofti</name>
    <dbReference type="NCBI Taxonomy" id="6293"/>
    <lineage>
        <taxon>Eukaryota</taxon>
        <taxon>Metazoa</taxon>
        <taxon>Ecdysozoa</taxon>
        <taxon>Nematoda</taxon>
        <taxon>Chromadorea</taxon>
        <taxon>Rhabditida</taxon>
        <taxon>Spirurina</taxon>
        <taxon>Spiruromorpha</taxon>
        <taxon>Filarioidea</taxon>
        <taxon>Onchocercidae</taxon>
        <taxon>Wuchereria</taxon>
    </lineage>
</organism>
<dbReference type="Proteomes" id="UP000004810">
    <property type="component" value="Unassembled WGS sequence"/>
</dbReference>
<evidence type="ECO:0000313" key="1">
    <source>
        <dbReference type="EMBL" id="EJW77580.1"/>
    </source>
</evidence>
<dbReference type="EMBL" id="ADBV01007608">
    <property type="protein sequence ID" value="EJW77580.1"/>
    <property type="molecule type" value="Genomic_DNA"/>
</dbReference>
<gene>
    <name evidence="1" type="ORF">WUBG_11512</name>
</gene>
<accession>J9AT35</accession>
<proteinExistence type="predicted"/>
<sequence length="111" mass="13484">MEKFNESMNVTELLQRIINEDVSRNTAKCYLIAYHLRQARSLRYFRNVMITPFELISKKYASDHAISYRKKMHRILKNHILAVEFFEPKYKSTPPHEYHQCQWCLIKFTNK</sequence>
<reference evidence="2" key="1">
    <citation type="submission" date="2012-08" db="EMBL/GenBank/DDBJ databases">
        <title>The Genome Sequence of Wuchereria bancrofti.</title>
        <authorList>
            <person name="Nutman T.B."/>
            <person name="Fink D.L."/>
            <person name="Russ C."/>
            <person name="Young S."/>
            <person name="Zeng Q."/>
            <person name="Koehrsen M."/>
            <person name="Alvarado L."/>
            <person name="Berlin A."/>
            <person name="Chapman S.B."/>
            <person name="Chen Z."/>
            <person name="Freedman E."/>
            <person name="Gellesch M."/>
            <person name="Goldberg J."/>
            <person name="Griggs A."/>
            <person name="Gujja S."/>
            <person name="Heilman E.R."/>
            <person name="Heiman D."/>
            <person name="Hepburn T."/>
            <person name="Howarth C."/>
            <person name="Jen D."/>
            <person name="Larson L."/>
            <person name="Lewis B."/>
            <person name="Mehta T."/>
            <person name="Park D."/>
            <person name="Pearson M."/>
            <person name="Roberts A."/>
            <person name="Saif S."/>
            <person name="Shea T."/>
            <person name="Shenoy N."/>
            <person name="Sisk P."/>
            <person name="Stolte C."/>
            <person name="Sykes S."/>
            <person name="Walk T."/>
            <person name="White J."/>
            <person name="Yandava C."/>
            <person name="Haas B."/>
            <person name="Henn M.R."/>
            <person name="Nusbaum C."/>
            <person name="Birren B."/>
        </authorList>
    </citation>
    <scope>NUCLEOTIDE SEQUENCE [LARGE SCALE GENOMIC DNA]</scope>
    <source>
        <strain evidence="2">NA</strain>
    </source>
</reference>
<name>J9AT35_WUCBA</name>